<evidence type="ECO:0000256" key="1">
    <source>
        <dbReference type="SAM" id="MobiDB-lite"/>
    </source>
</evidence>
<evidence type="ECO:0000313" key="2">
    <source>
        <dbReference type="EMBL" id="KAF5338758.1"/>
    </source>
</evidence>
<reference evidence="2 3" key="1">
    <citation type="journal article" date="2020" name="ISME J.">
        <title>Uncovering the hidden diversity of litter-decomposition mechanisms in mushroom-forming fungi.</title>
        <authorList>
            <person name="Floudas D."/>
            <person name="Bentzer J."/>
            <person name="Ahren D."/>
            <person name="Johansson T."/>
            <person name="Persson P."/>
            <person name="Tunlid A."/>
        </authorList>
    </citation>
    <scope>NUCLEOTIDE SEQUENCE [LARGE SCALE GENOMIC DNA]</scope>
    <source>
        <strain evidence="2 3">CBS 175.51</strain>
    </source>
</reference>
<proteinExistence type="predicted"/>
<gene>
    <name evidence="2" type="ORF">D9611_013333</name>
</gene>
<sequence length="353" mass="39707">MRGYRTPVQPFQLSQRQGQALYISSECWNGSCLFRPSVHIDHPLVHCLLRHSTANSQRPSFSSSNTHWLGTLFTPYPSPFNFDMPVPVRRIRLDDDVLPPSKNLASKNLAARRPHLRENNNRSMNFQPLRPSPLTSQRPVSAAYDEEEDFQSHVPVPLDDMHGLAAPMPEKRRTARFVCGGLDSRPPSLVRSPYLSGDVGGKARSHDSLVHGSPRSSNSGEMQRPGRRSGEKERRVFSAQSSDEDFLPDITPVRLSKPSSFSDLRKRASQMFGEDSSNGVHSTKSRDGSRLPQMTAEVQDEKRGRRKSIAKFVIEIFRPKSKRSTSMSSLSIEVTKTTRVTKVEDAASLRRFP</sequence>
<feature type="region of interest" description="Disordered" evidence="1">
    <location>
        <begin position="188"/>
        <end position="303"/>
    </location>
</feature>
<protein>
    <submittedName>
        <fullName evidence="2">Uncharacterized protein</fullName>
    </submittedName>
</protein>
<dbReference type="EMBL" id="JAACJK010000011">
    <property type="protein sequence ID" value="KAF5338758.1"/>
    <property type="molecule type" value="Genomic_DNA"/>
</dbReference>
<keyword evidence="3" id="KW-1185">Reference proteome</keyword>
<dbReference type="AlphaFoldDB" id="A0A8H5FJK4"/>
<organism evidence="2 3">
    <name type="scientific">Ephemerocybe angulata</name>
    <dbReference type="NCBI Taxonomy" id="980116"/>
    <lineage>
        <taxon>Eukaryota</taxon>
        <taxon>Fungi</taxon>
        <taxon>Dikarya</taxon>
        <taxon>Basidiomycota</taxon>
        <taxon>Agaricomycotina</taxon>
        <taxon>Agaricomycetes</taxon>
        <taxon>Agaricomycetidae</taxon>
        <taxon>Agaricales</taxon>
        <taxon>Agaricineae</taxon>
        <taxon>Psathyrellaceae</taxon>
        <taxon>Ephemerocybe</taxon>
    </lineage>
</organism>
<evidence type="ECO:0000313" key="3">
    <source>
        <dbReference type="Proteomes" id="UP000541558"/>
    </source>
</evidence>
<comment type="caution">
    <text evidence="2">The sequence shown here is derived from an EMBL/GenBank/DDBJ whole genome shotgun (WGS) entry which is preliminary data.</text>
</comment>
<dbReference type="OrthoDB" id="3078322at2759"/>
<feature type="region of interest" description="Disordered" evidence="1">
    <location>
        <begin position="115"/>
        <end position="144"/>
    </location>
</feature>
<dbReference type="Proteomes" id="UP000541558">
    <property type="component" value="Unassembled WGS sequence"/>
</dbReference>
<name>A0A8H5FJK4_9AGAR</name>
<accession>A0A8H5FJK4</accession>